<protein>
    <recommendedName>
        <fullName evidence="2">Beta-propeller repeat protein</fullName>
    </recommendedName>
</protein>
<evidence type="ECO:0000313" key="1">
    <source>
        <dbReference type="EMBL" id="GAI14992.1"/>
    </source>
</evidence>
<comment type="caution">
    <text evidence="1">The sequence shown here is derived from an EMBL/GenBank/DDBJ whole genome shotgun (WGS) entry which is preliminary data.</text>
</comment>
<name>X1L6N5_9ZZZZ</name>
<feature type="non-terminal residue" evidence="1">
    <location>
        <position position="1"/>
    </location>
</feature>
<dbReference type="EMBL" id="BARV01010665">
    <property type="protein sequence ID" value="GAI14992.1"/>
    <property type="molecule type" value="Genomic_DNA"/>
</dbReference>
<accession>X1L6N5</accession>
<proteinExistence type="predicted"/>
<sequence>KYNSSGSLLWNHTSSFVGVGNGLALDDSGNIYITGYMENKSRLWGDVFLLKYHSYYELIYFQN</sequence>
<gene>
    <name evidence="1" type="ORF">S06H3_20561</name>
</gene>
<dbReference type="AlphaFoldDB" id="X1L6N5"/>
<reference evidence="1" key="1">
    <citation type="journal article" date="2014" name="Front. Microbiol.">
        <title>High frequency of phylogenetically diverse reductive dehalogenase-homologous genes in deep subseafloor sedimentary metagenomes.</title>
        <authorList>
            <person name="Kawai M."/>
            <person name="Futagami T."/>
            <person name="Toyoda A."/>
            <person name="Takaki Y."/>
            <person name="Nishi S."/>
            <person name="Hori S."/>
            <person name="Arai W."/>
            <person name="Tsubouchi T."/>
            <person name="Morono Y."/>
            <person name="Uchiyama I."/>
            <person name="Ito T."/>
            <person name="Fujiyama A."/>
            <person name="Inagaki F."/>
            <person name="Takami H."/>
        </authorList>
    </citation>
    <scope>NUCLEOTIDE SEQUENCE</scope>
    <source>
        <strain evidence="1">Expedition CK06-06</strain>
    </source>
</reference>
<organism evidence="1">
    <name type="scientific">marine sediment metagenome</name>
    <dbReference type="NCBI Taxonomy" id="412755"/>
    <lineage>
        <taxon>unclassified sequences</taxon>
        <taxon>metagenomes</taxon>
        <taxon>ecological metagenomes</taxon>
    </lineage>
</organism>
<dbReference type="InterPro" id="IPR010620">
    <property type="entry name" value="SBBP_repeat"/>
</dbReference>
<evidence type="ECO:0008006" key="2">
    <source>
        <dbReference type="Google" id="ProtNLM"/>
    </source>
</evidence>
<dbReference type="Pfam" id="PF06739">
    <property type="entry name" value="SBBP"/>
    <property type="match status" value="1"/>
</dbReference>